<name>A0AC61L683_9EURY</name>
<reference evidence="1" key="1">
    <citation type="submission" date="2018-01" db="EMBL/GenBank/DDBJ databases">
        <authorList>
            <person name="Krukenberg V."/>
        </authorList>
    </citation>
    <scope>NUCLEOTIDE SEQUENCE</scope>
    <source>
        <strain evidence="1">E20ANME2</strain>
    </source>
</reference>
<organism evidence="1 2">
    <name type="scientific">Candidatus Methanogaster sp</name>
    <dbReference type="NCBI Taxonomy" id="3386292"/>
    <lineage>
        <taxon>Archaea</taxon>
        <taxon>Methanobacteriati</taxon>
        <taxon>Methanobacteriota</taxon>
        <taxon>Stenosarchaea group</taxon>
        <taxon>Methanomicrobia</taxon>
        <taxon>Methanosarcinales</taxon>
        <taxon>ANME-2 cluster</taxon>
        <taxon>Candidatus Methanogasteraceae</taxon>
        <taxon>Candidatus Methanogaster</taxon>
    </lineage>
</organism>
<accession>A0AC61L683</accession>
<dbReference type="EMBL" id="PQXF01000002">
    <property type="protein sequence ID" value="PXF61908.1"/>
    <property type="molecule type" value="Genomic_DNA"/>
</dbReference>
<dbReference type="Proteomes" id="UP000248329">
    <property type="component" value="Unassembled WGS sequence"/>
</dbReference>
<comment type="caution">
    <text evidence="1">The sequence shown here is derived from an EMBL/GenBank/DDBJ whole genome shotgun (WGS) entry which is preliminary data.</text>
</comment>
<evidence type="ECO:0000313" key="1">
    <source>
        <dbReference type="EMBL" id="PXF61908.1"/>
    </source>
</evidence>
<proteinExistence type="predicted"/>
<sequence>MSESNMICLASGKAKDIYETSDGNPLFEFTDQVTAFDGKKRAEYQEKGEIMYRMTEHWFRILEEDGIPTHYIDCPTPTSMIVRRPDILPVEVIRRNYVAGSLLRRCEAGEVKLPEGVKPEEGAPIPGGMIEFTTKFEEVDRPVDRGEILSNDWMNGLEIEQITDMTSRINTILIRELYGGGIILADFKVEYGRVKNSEILLADEVGTPERCRFRDKTEFEDGVIRSLDKDMFRKCTGDLSTVYGELFKRLQNQEEM</sequence>
<evidence type="ECO:0000313" key="2">
    <source>
        <dbReference type="Proteomes" id="UP000248329"/>
    </source>
</evidence>
<protein>
    <submittedName>
        <fullName evidence="1">Phosphoribosylaminoimidazolesuccinocarboxamide synthase</fullName>
    </submittedName>
</protein>
<gene>
    <name evidence="1" type="primary">purC</name>
    <name evidence="1" type="ORF">C4B59_01385</name>
</gene>